<dbReference type="OrthoDB" id="9811823at2"/>
<dbReference type="FunFam" id="3.30.70.660:FF:000001">
    <property type="entry name" value="tRNA pseudouridine synthase A"/>
    <property type="match status" value="1"/>
</dbReference>
<dbReference type="EC" id="5.4.99.12" evidence="4"/>
<dbReference type="HAMAP" id="MF_00171">
    <property type="entry name" value="TruA"/>
    <property type="match status" value="1"/>
</dbReference>
<evidence type="ECO:0000313" key="12">
    <source>
        <dbReference type="Proteomes" id="UP000294229"/>
    </source>
</evidence>
<dbReference type="InterPro" id="IPR001406">
    <property type="entry name" value="PsdUridine_synth_TruA"/>
</dbReference>
<comment type="subunit">
    <text evidence="4">Homodimer.</text>
</comment>
<dbReference type="InterPro" id="IPR020097">
    <property type="entry name" value="PsdUridine_synth_TruA_a/b_dom"/>
</dbReference>
<dbReference type="GO" id="GO:0031119">
    <property type="term" value="P:tRNA pseudouridine synthesis"/>
    <property type="evidence" value="ECO:0007669"/>
    <property type="project" value="UniProtKB-UniRule"/>
</dbReference>
<dbReference type="InterPro" id="IPR020103">
    <property type="entry name" value="PsdUridine_synth_cat_dom_sf"/>
</dbReference>
<dbReference type="eggNOG" id="COG0101">
    <property type="taxonomic scope" value="Bacteria"/>
</dbReference>
<dbReference type="SUPFAM" id="SSF55120">
    <property type="entry name" value="Pseudouridine synthase"/>
    <property type="match status" value="1"/>
</dbReference>
<evidence type="ECO:0000256" key="2">
    <source>
        <dbReference type="ARBA" id="ARBA00022694"/>
    </source>
</evidence>
<evidence type="ECO:0000313" key="9">
    <source>
        <dbReference type="EMBL" id="RZN55198.1"/>
    </source>
</evidence>
<comment type="catalytic activity">
    <reaction evidence="4 7">
        <text>uridine(38/39/40) in tRNA = pseudouridine(38/39/40) in tRNA</text>
        <dbReference type="Rhea" id="RHEA:22376"/>
        <dbReference type="Rhea" id="RHEA-COMP:10085"/>
        <dbReference type="Rhea" id="RHEA-COMP:10087"/>
        <dbReference type="ChEBI" id="CHEBI:65314"/>
        <dbReference type="ChEBI" id="CHEBI:65315"/>
        <dbReference type="EC" id="5.4.99.12"/>
    </reaction>
</comment>
<dbReference type="InterPro" id="IPR020094">
    <property type="entry name" value="TruA/RsuA/RluB/E/F_N"/>
</dbReference>
<dbReference type="GO" id="GO:0160147">
    <property type="term" value="F:tRNA pseudouridine(38-40) synthase activity"/>
    <property type="evidence" value="ECO:0007669"/>
    <property type="project" value="UniProtKB-EC"/>
</dbReference>
<feature type="domain" description="Pseudouridine synthase I TruA alpha/beta" evidence="8">
    <location>
        <begin position="8"/>
        <end position="102"/>
    </location>
</feature>
<proteinExistence type="inferred from homology"/>
<dbReference type="Proteomes" id="UP000254620">
    <property type="component" value="Unassembled WGS sequence"/>
</dbReference>
<dbReference type="InterPro" id="IPR020095">
    <property type="entry name" value="PsdUridine_synth_TruA_C"/>
</dbReference>
<dbReference type="EMBL" id="UFSW01000001">
    <property type="protein sequence ID" value="SUU96907.1"/>
    <property type="molecule type" value="Genomic_DNA"/>
</dbReference>
<dbReference type="CDD" id="cd02570">
    <property type="entry name" value="PseudoU_synth_EcTruA"/>
    <property type="match status" value="1"/>
</dbReference>
<dbReference type="Pfam" id="PF01416">
    <property type="entry name" value="PseudoU_synth_1"/>
    <property type="match status" value="2"/>
</dbReference>
<dbReference type="PANTHER" id="PTHR11142:SF0">
    <property type="entry name" value="TRNA PSEUDOURIDINE SYNTHASE-LIKE 1"/>
    <property type="match status" value="1"/>
</dbReference>
<evidence type="ECO:0000256" key="4">
    <source>
        <dbReference type="HAMAP-Rule" id="MF_00171"/>
    </source>
</evidence>
<evidence type="ECO:0000256" key="6">
    <source>
        <dbReference type="PIRSR" id="PIRSR001430-2"/>
    </source>
</evidence>
<keyword evidence="3 4" id="KW-0413">Isomerase</keyword>
<accession>A0A0F5EWK8</accession>
<evidence type="ECO:0000259" key="8">
    <source>
        <dbReference type="Pfam" id="PF01416"/>
    </source>
</evidence>
<evidence type="ECO:0000256" key="7">
    <source>
        <dbReference type="RuleBase" id="RU003792"/>
    </source>
</evidence>
<dbReference type="NCBIfam" id="TIGR00071">
    <property type="entry name" value="hisT_truA"/>
    <property type="match status" value="1"/>
</dbReference>
<comment type="similarity">
    <text evidence="1 4 7">Belongs to the tRNA pseudouridine synthase TruA family.</text>
</comment>
<dbReference type="EMBL" id="RQXS01000094">
    <property type="protein sequence ID" value="RZN55198.1"/>
    <property type="molecule type" value="Genomic_DNA"/>
</dbReference>
<comment type="caution">
    <text evidence="4">Lacks conserved residue(s) required for the propagation of feature annotation.</text>
</comment>
<dbReference type="GO" id="GO:0003723">
    <property type="term" value="F:RNA binding"/>
    <property type="evidence" value="ECO:0007669"/>
    <property type="project" value="InterPro"/>
</dbReference>
<dbReference type="Gene3D" id="3.30.70.660">
    <property type="entry name" value="Pseudouridine synthase I, catalytic domain, C-terminal subdomain"/>
    <property type="match status" value="1"/>
</dbReference>
<organism evidence="9 12">
    <name type="scientific">Avibacterium paragallinarum</name>
    <name type="common">Haemophilus gallinarum</name>
    <dbReference type="NCBI Taxonomy" id="728"/>
    <lineage>
        <taxon>Bacteria</taxon>
        <taxon>Pseudomonadati</taxon>
        <taxon>Pseudomonadota</taxon>
        <taxon>Gammaproteobacteria</taxon>
        <taxon>Pasteurellales</taxon>
        <taxon>Pasteurellaceae</taxon>
        <taxon>Avibacterium</taxon>
    </lineage>
</organism>
<dbReference type="PANTHER" id="PTHR11142">
    <property type="entry name" value="PSEUDOURIDYLATE SYNTHASE"/>
    <property type="match status" value="1"/>
</dbReference>
<dbReference type="STRING" id="728.VY92_07770"/>
<dbReference type="PIRSF" id="PIRSF001430">
    <property type="entry name" value="tRNA_psdUrid_synth"/>
    <property type="match status" value="1"/>
</dbReference>
<feature type="active site" description="Nucleophile" evidence="4 5">
    <location>
        <position position="51"/>
    </location>
</feature>
<dbReference type="FunFam" id="3.30.70.580:FF:000001">
    <property type="entry name" value="tRNA pseudouridine synthase A"/>
    <property type="match status" value="1"/>
</dbReference>
<evidence type="ECO:0000256" key="1">
    <source>
        <dbReference type="ARBA" id="ARBA00009375"/>
    </source>
</evidence>
<keyword evidence="2 4" id="KW-0819">tRNA processing</keyword>
<gene>
    <name evidence="4 9" type="primary">truA</name>
    <name evidence="9" type="ORF">EIG79_11565</name>
    <name evidence="10" type="ORF">NCTC10926_00260</name>
</gene>
<evidence type="ECO:0000256" key="3">
    <source>
        <dbReference type="ARBA" id="ARBA00023235"/>
    </source>
</evidence>
<feature type="binding site" evidence="4 6">
    <location>
        <position position="109"/>
    </location>
    <ligand>
        <name>substrate</name>
    </ligand>
</feature>
<dbReference type="AlphaFoldDB" id="A0A0F5EWK8"/>
<dbReference type="Proteomes" id="UP000294229">
    <property type="component" value="Unassembled WGS sequence"/>
</dbReference>
<evidence type="ECO:0000313" key="10">
    <source>
        <dbReference type="EMBL" id="SUU96907.1"/>
    </source>
</evidence>
<name>A0A0F5EWK8_AVIPA</name>
<comment type="function">
    <text evidence="4">Formation of pseudouridine at positions 38, 39 and 40 in the anticodon stem and loop of transfer RNAs.</text>
</comment>
<dbReference type="RefSeq" id="WP_046098843.1">
    <property type="nucleotide sequence ID" value="NZ_LAEN01000086.1"/>
</dbReference>
<feature type="domain" description="Pseudouridine synthase I TruA alpha/beta" evidence="8">
    <location>
        <begin position="144"/>
        <end position="244"/>
    </location>
</feature>
<evidence type="ECO:0000256" key="5">
    <source>
        <dbReference type="PIRSR" id="PIRSR001430-1"/>
    </source>
</evidence>
<protein>
    <recommendedName>
        <fullName evidence="4">tRNA pseudouridine synthase A</fullName>
        <ecNumber evidence="4">5.4.99.12</ecNumber>
    </recommendedName>
    <alternativeName>
        <fullName evidence="4">tRNA pseudouridine(38-40) synthase</fullName>
    </alternativeName>
    <alternativeName>
        <fullName evidence="4">tRNA pseudouridylate synthase I</fullName>
    </alternativeName>
    <alternativeName>
        <fullName evidence="4">tRNA-uridine isomerase I</fullName>
    </alternativeName>
</protein>
<reference evidence="9 12" key="2">
    <citation type="submission" date="2018-11" db="EMBL/GenBank/DDBJ databases">
        <title>Sequencing Av. paragallinarum serogroups.</title>
        <authorList>
            <person name="Hellmuth J.E."/>
            <person name="Boucher C.E."/>
            <person name="Cason E.D."/>
        </authorList>
    </citation>
    <scope>NUCLEOTIDE SEQUENCE [LARGE SCALE GENOMIC DNA]</scope>
    <source>
        <strain evidence="9 12">SA-3</strain>
    </source>
</reference>
<sequence length="272" mass="30689">MKIALGIEYNGKNYFGWQKQEKVASVQECLEKAISFVANEECQIFCAGRTDSGVHATGQVVHFETNAVRAETAWSFGVNANLPDDIAVSWARQVSDDFHARFSATARRYRYVIYNNKLRSAILPEGVTHYHQPLDHQLMHEAGQALLGENDFSSFRAAQCQSNTPWRNIHHLNVVRQGKYIIVDIQANAFVHHMVRNIVGSLMEVGAGRQPVEWISWLLAQRNRKLAAPTAKPEGLYLVQVHYPSSFEIPQNALGPLYLSDQLSDFNARILP</sequence>
<evidence type="ECO:0000313" key="11">
    <source>
        <dbReference type="Proteomes" id="UP000254620"/>
    </source>
</evidence>
<dbReference type="Gene3D" id="3.30.70.580">
    <property type="entry name" value="Pseudouridine synthase I, catalytic domain, N-terminal subdomain"/>
    <property type="match status" value="1"/>
</dbReference>
<reference evidence="10 11" key="1">
    <citation type="submission" date="2018-06" db="EMBL/GenBank/DDBJ databases">
        <authorList>
            <consortium name="Pathogen Informatics"/>
            <person name="Doyle S."/>
        </authorList>
    </citation>
    <scope>NUCLEOTIDE SEQUENCE [LARGE SCALE GENOMIC DNA]</scope>
    <source>
        <strain evidence="10 11">NCTC10926</strain>
    </source>
</reference>